<dbReference type="AlphaFoldDB" id="A0A2K9LMD0"/>
<feature type="domain" description="Tyr recombinase" evidence="2">
    <location>
        <begin position="1"/>
        <end position="65"/>
    </location>
</feature>
<dbReference type="InterPro" id="IPR002104">
    <property type="entry name" value="Integrase_catalytic"/>
</dbReference>
<reference evidence="4" key="1">
    <citation type="submission" date="2017-08" db="EMBL/GenBank/DDBJ databases">
        <title>Direct submision.</title>
        <authorList>
            <person name="Kim S.-J."/>
            <person name="Rhee S.-K."/>
        </authorList>
    </citation>
    <scope>NUCLEOTIDE SEQUENCE [LARGE SCALE GENOMIC DNA]</scope>
    <source>
        <strain evidence="4">GI5</strain>
    </source>
</reference>
<evidence type="ECO:0000313" key="4">
    <source>
        <dbReference type="Proteomes" id="UP000235116"/>
    </source>
</evidence>
<dbReference type="SUPFAM" id="SSF56349">
    <property type="entry name" value="DNA breaking-rejoining enzymes"/>
    <property type="match status" value="1"/>
</dbReference>
<dbReference type="InterPro" id="IPR011010">
    <property type="entry name" value="DNA_brk_join_enz"/>
</dbReference>
<dbReference type="GO" id="GO:0006310">
    <property type="term" value="P:DNA recombination"/>
    <property type="evidence" value="ECO:0007669"/>
    <property type="project" value="UniProtKB-KW"/>
</dbReference>
<gene>
    <name evidence="3" type="ORF">Kalk_09565</name>
</gene>
<dbReference type="OrthoDB" id="9801717at2"/>
<accession>A0A2K9LMD0</accession>
<dbReference type="GO" id="GO:0015074">
    <property type="term" value="P:DNA integration"/>
    <property type="evidence" value="ECO:0007669"/>
    <property type="project" value="InterPro"/>
</dbReference>
<dbReference type="GO" id="GO:0003677">
    <property type="term" value="F:DNA binding"/>
    <property type="evidence" value="ECO:0007669"/>
    <property type="project" value="InterPro"/>
</dbReference>
<dbReference type="EMBL" id="CP022684">
    <property type="protein sequence ID" value="AUM12645.1"/>
    <property type="molecule type" value="Genomic_DNA"/>
</dbReference>
<protein>
    <recommendedName>
        <fullName evidence="2">Tyr recombinase domain-containing protein</fullName>
    </recommendedName>
</protein>
<dbReference type="Proteomes" id="UP000235116">
    <property type="component" value="Chromosome"/>
</dbReference>
<evidence type="ECO:0000259" key="2">
    <source>
        <dbReference type="PROSITE" id="PS51898"/>
    </source>
</evidence>
<dbReference type="InterPro" id="IPR013762">
    <property type="entry name" value="Integrase-like_cat_sf"/>
</dbReference>
<keyword evidence="4" id="KW-1185">Reference proteome</keyword>
<name>A0A2K9LMD0_9GAMM</name>
<sequence length="73" mass="8566">MRRAVLRVEPNKLVTCHTLRQSYATHLLEAGTDIRTIQELMSHKHLNTTMIYTHVLRKEMIPYDSMTDLKASR</sequence>
<dbReference type="KEGG" id="kak:Kalk_09565"/>
<dbReference type="PROSITE" id="PS51898">
    <property type="entry name" value="TYR_RECOMBINASE"/>
    <property type="match status" value="1"/>
</dbReference>
<dbReference type="Gene3D" id="1.10.443.10">
    <property type="entry name" value="Intergrase catalytic core"/>
    <property type="match status" value="1"/>
</dbReference>
<organism evidence="3 4">
    <name type="scientific">Ketobacter alkanivorans</name>
    <dbReference type="NCBI Taxonomy" id="1917421"/>
    <lineage>
        <taxon>Bacteria</taxon>
        <taxon>Pseudomonadati</taxon>
        <taxon>Pseudomonadota</taxon>
        <taxon>Gammaproteobacteria</taxon>
        <taxon>Pseudomonadales</taxon>
        <taxon>Ketobacteraceae</taxon>
        <taxon>Ketobacter</taxon>
    </lineage>
</organism>
<proteinExistence type="predicted"/>
<keyword evidence="1" id="KW-0233">DNA recombination</keyword>
<dbReference type="Pfam" id="PF00589">
    <property type="entry name" value="Phage_integrase"/>
    <property type="match status" value="1"/>
</dbReference>
<evidence type="ECO:0000256" key="1">
    <source>
        <dbReference type="ARBA" id="ARBA00023172"/>
    </source>
</evidence>
<evidence type="ECO:0000313" key="3">
    <source>
        <dbReference type="EMBL" id="AUM12645.1"/>
    </source>
</evidence>